<name>A0ABU1V1E7_9GAMM</name>
<dbReference type="EMBL" id="JAVDVX010000006">
    <property type="protein sequence ID" value="MDR7091235.1"/>
    <property type="molecule type" value="Genomic_DNA"/>
</dbReference>
<dbReference type="Pfam" id="PF20090">
    <property type="entry name" value="DUF6482"/>
    <property type="match status" value="1"/>
</dbReference>
<dbReference type="RefSeq" id="WP_310074329.1">
    <property type="nucleotide sequence ID" value="NZ_JAVDVX010000006.1"/>
</dbReference>
<evidence type="ECO:0000313" key="1">
    <source>
        <dbReference type="EMBL" id="MDR7091235.1"/>
    </source>
</evidence>
<dbReference type="InterPro" id="IPR045508">
    <property type="entry name" value="DUF6482"/>
</dbReference>
<gene>
    <name evidence="1" type="ORF">J2X05_003270</name>
</gene>
<accession>A0ABU1V1E7</accession>
<reference evidence="1 2" key="1">
    <citation type="submission" date="2023-07" db="EMBL/GenBank/DDBJ databases">
        <title>Sorghum-associated microbial communities from plants grown in Nebraska, USA.</title>
        <authorList>
            <person name="Schachtman D."/>
        </authorList>
    </citation>
    <scope>NUCLEOTIDE SEQUENCE [LARGE SCALE GENOMIC DNA]</scope>
    <source>
        <strain evidence="1 2">BE190</strain>
    </source>
</reference>
<sequence length="94" mass="10549">MNISTRALIFSYSDCVHYLAGITDEPEGKSELARLLKDDAGKLRKFPSLYRAQLALKEMGFERCWLVMHSPYDEMIGNGAAQKTELPMPLAAIN</sequence>
<proteinExistence type="predicted"/>
<dbReference type="Proteomes" id="UP001253595">
    <property type="component" value="Unassembled WGS sequence"/>
</dbReference>
<protein>
    <submittedName>
        <fullName evidence="1">Uncharacterized protein</fullName>
    </submittedName>
</protein>
<keyword evidence="2" id="KW-1185">Reference proteome</keyword>
<evidence type="ECO:0000313" key="2">
    <source>
        <dbReference type="Proteomes" id="UP001253595"/>
    </source>
</evidence>
<organism evidence="1 2">
    <name type="scientific">Cellvibrio fibrivorans</name>
    <dbReference type="NCBI Taxonomy" id="126350"/>
    <lineage>
        <taxon>Bacteria</taxon>
        <taxon>Pseudomonadati</taxon>
        <taxon>Pseudomonadota</taxon>
        <taxon>Gammaproteobacteria</taxon>
        <taxon>Cellvibrionales</taxon>
        <taxon>Cellvibrionaceae</taxon>
        <taxon>Cellvibrio</taxon>
    </lineage>
</organism>
<comment type="caution">
    <text evidence="1">The sequence shown here is derived from an EMBL/GenBank/DDBJ whole genome shotgun (WGS) entry which is preliminary data.</text>
</comment>